<evidence type="ECO:0000256" key="4">
    <source>
        <dbReference type="ARBA" id="ARBA00007637"/>
    </source>
</evidence>
<dbReference type="Gene3D" id="3.90.25.10">
    <property type="entry name" value="UDP-galactose 4-epimerase, domain 1"/>
    <property type="match status" value="1"/>
</dbReference>
<dbReference type="GO" id="GO:0005829">
    <property type="term" value="C:cytosol"/>
    <property type="evidence" value="ECO:0007669"/>
    <property type="project" value="TreeGrafter"/>
</dbReference>
<evidence type="ECO:0000256" key="3">
    <source>
        <dbReference type="ARBA" id="ARBA00004947"/>
    </source>
</evidence>
<dbReference type="EMBL" id="JABFUB010000017">
    <property type="protein sequence ID" value="MCG6663101.1"/>
    <property type="molecule type" value="Genomic_DNA"/>
</dbReference>
<gene>
    <name evidence="11" type="primary">galE</name>
    <name evidence="11" type="ORF">H1D44_15230</name>
    <name evidence="12" type="ORF">HOP48_16320</name>
</gene>
<dbReference type="GO" id="GO:0003978">
    <property type="term" value="F:UDP-glucose 4-epimerase activity"/>
    <property type="evidence" value="ECO:0007669"/>
    <property type="project" value="UniProtKB-UniRule"/>
</dbReference>
<dbReference type="Pfam" id="PF16363">
    <property type="entry name" value="GDP_Man_Dehyd"/>
    <property type="match status" value="1"/>
</dbReference>
<dbReference type="EC" id="5.1.3.2" evidence="5 9"/>
<evidence type="ECO:0000313" key="14">
    <source>
        <dbReference type="Proteomes" id="UP000814353"/>
    </source>
</evidence>
<reference evidence="11 13" key="2">
    <citation type="submission" date="2020-07" db="EMBL/GenBank/DDBJ databases">
        <title>Identification of Halomonas strains.</title>
        <authorList>
            <person name="Xiao Z."/>
            <person name="Shen J."/>
        </authorList>
    </citation>
    <scope>NUCLEOTIDE SEQUENCE [LARGE SCALE GENOMIC DNA]</scope>
    <source>
        <strain evidence="11 13">DSM 17331</strain>
    </source>
</reference>
<evidence type="ECO:0000256" key="5">
    <source>
        <dbReference type="ARBA" id="ARBA00013189"/>
    </source>
</evidence>
<organism evidence="11 13">
    <name type="scientific">Billgrantia kenyensis</name>
    <dbReference type="NCBI Taxonomy" id="321266"/>
    <lineage>
        <taxon>Bacteria</taxon>
        <taxon>Pseudomonadati</taxon>
        <taxon>Pseudomonadota</taxon>
        <taxon>Gammaproteobacteria</taxon>
        <taxon>Oceanospirillales</taxon>
        <taxon>Halomonadaceae</taxon>
        <taxon>Billgrantia</taxon>
    </lineage>
</organism>
<evidence type="ECO:0000256" key="8">
    <source>
        <dbReference type="ARBA" id="ARBA00023235"/>
    </source>
</evidence>
<sequence>MRILVTGGAGYIGSHTVLALLESGHEVLVLDNFSNSNRESLKRVEELSGKTVGLVEGDTADTACLEHLFREQPIDSVLHFAGFKSVGESMADPLAYYINNLAGTLALCRAMSHAGVYELVFSSSATIYGDGHPMPLQESYPAGQPASPYGRSKLMVEHVLQDLAASDGRWRIALLRYFNPIGAHPSGMIGDDPRGLPTNLVPFVSQVAVGRRDELVVYGNDYPTHDGTGVRDYLHVMDLAEGHLRAMEALRTRPGVNIWNLGTGQGHSVLEVIAAYERASNRHIPYRVESRRPGDIAAYWADPSKARAELDWQARRGLEEMVADTWQWQKTNPHGYQGGSNHE</sequence>
<comment type="cofactor">
    <cofactor evidence="2 9">
        <name>NAD(+)</name>
        <dbReference type="ChEBI" id="CHEBI:57540"/>
    </cofactor>
</comment>
<comment type="subunit">
    <text evidence="9">Homodimer.</text>
</comment>
<evidence type="ECO:0000256" key="2">
    <source>
        <dbReference type="ARBA" id="ARBA00001911"/>
    </source>
</evidence>
<comment type="caution">
    <text evidence="11">The sequence shown here is derived from an EMBL/GenBank/DDBJ whole genome shotgun (WGS) entry which is preliminary data.</text>
</comment>
<evidence type="ECO:0000256" key="7">
    <source>
        <dbReference type="ARBA" id="ARBA00023027"/>
    </source>
</evidence>
<dbReference type="InterPro" id="IPR005886">
    <property type="entry name" value="UDP_G4E"/>
</dbReference>
<evidence type="ECO:0000259" key="10">
    <source>
        <dbReference type="Pfam" id="PF16363"/>
    </source>
</evidence>
<comment type="similarity">
    <text evidence="4 9">Belongs to the NAD(P)-dependent epimerase/dehydratase family.</text>
</comment>
<accession>A0A7V9W391</accession>
<keyword evidence="14" id="KW-1185">Reference proteome</keyword>
<dbReference type="GO" id="GO:0006012">
    <property type="term" value="P:galactose metabolic process"/>
    <property type="evidence" value="ECO:0007669"/>
    <property type="project" value="UniProtKB-UniPathway"/>
</dbReference>
<name>A0A7V9W391_9GAMM</name>
<reference evidence="12 14" key="1">
    <citation type="submission" date="2020-05" db="EMBL/GenBank/DDBJ databases">
        <title>Comparative genomic analysis of denitrifying bacteria from Halomonas genus.</title>
        <authorList>
            <person name="Wang L."/>
            <person name="Shao Z."/>
        </authorList>
    </citation>
    <scope>NUCLEOTIDE SEQUENCE [LARGE SCALE GENOMIC DNA]</scope>
    <source>
        <strain evidence="12 14">DSM 17331</strain>
    </source>
</reference>
<dbReference type="Gene3D" id="3.40.50.720">
    <property type="entry name" value="NAD(P)-binding Rossmann-like Domain"/>
    <property type="match status" value="1"/>
</dbReference>
<evidence type="ECO:0000313" key="13">
    <source>
        <dbReference type="Proteomes" id="UP000518091"/>
    </source>
</evidence>
<dbReference type="PANTHER" id="PTHR43725:SF47">
    <property type="entry name" value="UDP-GLUCOSE 4-EPIMERASE"/>
    <property type="match status" value="1"/>
</dbReference>
<proteinExistence type="inferred from homology"/>
<dbReference type="Proteomes" id="UP000814353">
    <property type="component" value="Unassembled WGS sequence"/>
</dbReference>
<feature type="domain" description="NAD(P)-binding" evidence="10">
    <location>
        <begin position="4"/>
        <end position="325"/>
    </location>
</feature>
<dbReference type="AlphaFoldDB" id="A0A7V9W391"/>
<keyword evidence="9" id="KW-0119">Carbohydrate metabolism</keyword>
<dbReference type="SUPFAM" id="SSF51735">
    <property type="entry name" value="NAD(P)-binding Rossmann-fold domains"/>
    <property type="match status" value="1"/>
</dbReference>
<dbReference type="CDD" id="cd05247">
    <property type="entry name" value="UDP_G4E_1_SDR_e"/>
    <property type="match status" value="1"/>
</dbReference>
<evidence type="ECO:0000256" key="9">
    <source>
        <dbReference type="RuleBase" id="RU366046"/>
    </source>
</evidence>
<dbReference type="EMBL" id="JACEFT010000021">
    <property type="protein sequence ID" value="MBA2780243.1"/>
    <property type="molecule type" value="Genomic_DNA"/>
</dbReference>
<evidence type="ECO:0000256" key="1">
    <source>
        <dbReference type="ARBA" id="ARBA00000083"/>
    </source>
</evidence>
<keyword evidence="8 9" id="KW-0413">Isomerase</keyword>
<dbReference type="InterPro" id="IPR036291">
    <property type="entry name" value="NAD(P)-bd_dom_sf"/>
</dbReference>
<dbReference type="PRINTS" id="PR01713">
    <property type="entry name" value="NUCEPIMERASE"/>
</dbReference>
<dbReference type="NCBIfam" id="TIGR01179">
    <property type="entry name" value="galE"/>
    <property type="match status" value="1"/>
</dbReference>
<evidence type="ECO:0000313" key="11">
    <source>
        <dbReference type="EMBL" id="MBA2780243.1"/>
    </source>
</evidence>
<dbReference type="PANTHER" id="PTHR43725">
    <property type="entry name" value="UDP-GLUCOSE 4-EPIMERASE"/>
    <property type="match status" value="1"/>
</dbReference>
<comment type="pathway">
    <text evidence="3 9">Carbohydrate metabolism; galactose metabolism.</text>
</comment>
<protein>
    <recommendedName>
        <fullName evidence="6 9">UDP-glucose 4-epimerase</fullName>
        <ecNumber evidence="5 9">5.1.3.2</ecNumber>
    </recommendedName>
</protein>
<dbReference type="UniPathway" id="UPA00214"/>
<dbReference type="InterPro" id="IPR016040">
    <property type="entry name" value="NAD(P)-bd_dom"/>
</dbReference>
<dbReference type="RefSeq" id="WP_181515712.1">
    <property type="nucleotide sequence ID" value="NZ_JABFUB010000017.1"/>
</dbReference>
<dbReference type="NCBIfam" id="NF007956">
    <property type="entry name" value="PRK10675.1"/>
    <property type="match status" value="1"/>
</dbReference>
<evidence type="ECO:0000256" key="6">
    <source>
        <dbReference type="ARBA" id="ARBA00018569"/>
    </source>
</evidence>
<keyword evidence="7 9" id="KW-0520">NAD</keyword>
<comment type="catalytic activity">
    <reaction evidence="1 9">
        <text>UDP-alpha-D-glucose = UDP-alpha-D-galactose</text>
        <dbReference type="Rhea" id="RHEA:22168"/>
        <dbReference type="ChEBI" id="CHEBI:58885"/>
        <dbReference type="ChEBI" id="CHEBI:66914"/>
        <dbReference type="EC" id="5.1.3.2"/>
    </reaction>
</comment>
<dbReference type="Proteomes" id="UP000518091">
    <property type="component" value="Unassembled WGS sequence"/>
</dbReference>
<evidence type="ECO:0000313" key="12">
    <source>
        <dbReference type="EMBL" id="MCG6663101.1"/>
    </source>
</evidence>